<accession>A0A6L8W5G2</accession>
<dbReference type="Proteomes" id="UP000476030">
    <property type="component" value="Unassembled WGS sequence"/>
</dbReference>
<feature type="signal peptide" evidence="2">
    <location>
        <begin position="1"/>
        <end position="24"/>
    </location>
</feature>
<evidence type="ECO:0000256" key="1">
    <source>
        <dbReference type="SAM" id="Phobius"/>
    </source>
</evidence>
<reference evidence="3 4" key="1">
    <citation type="submission" date="2019-12" db="EMBL/GenBank/DDBJ databases">
        <title>Snethiella sp. nov. sp. isolated from sea sand.</title>
        <authorList>
            <person name="Kim J."/>
            <person name="Jeong S.E."/>
            <person name="Jung H.S."/>
            <person name="Jeon C.O."/>
        </authorList>
    </citation>
    <scope>NUCLEOTIDE SEQUENCE [LARGE SCALE GENOMIC DNA]</scope>
    <source>
        <strain evidence="3 4">DP05</strain>
    </source>
</reference>
<dbReference type="AlphaFoldDB" id="A0A6L8W5G2"/>
<sequence length="203" mass="21819">MIKFVKTFMAVAGLTFAFTLPAQSAIISWTVDVPTADTGVPAPTTSVGTVNQNLTTSVPNEYRSPWQGTALDGIGTYTSIQKNSYASYVFDTGYYAVDFMWGSVDTYNGLEFYYQGNWVDALSGDDSQLSSVNNGLGFIVASIMATGVFDEIRFTSESNAFEYANLTVSAVPLPAALPLYGAGLAALGFIGWRKRRKSVVSTV</sequence>
<dbReference type="RefSeq" id="WP_161314065.1">
    <property type="nucleotide sequence ID" value="NZ_WTUW01000001.1"/>
</dbReference>
<proteinExistence type="predicted"/>
<evidence type="ECO:0000313" key="4">
    <source>
        <dbReference type="Proteomes" id="UP000476030"/>
    </source>
</evidence>
<organism evidence="3 4">
    <name type="scientific">Sneathiella litorea</name>
    <dbReference type="NCBI Taxonomy" id="2606216"/>
    <lineage>
        <taxon>Bacteria</taxon>
        <taxon>Pseudomonadati</taxon>
        <taxon>Pseudomonadota</taxon>
        <taxon>Alphaproteobacteria</taxon>
        <taxon>Sneathiellales</taxon>
        <taxon>Sneathiellaceae</taxon>
        <taxon>Sneathiella</taxon>
    </lineage>
</organism>
<gene>
    <name evidence="3" type="ORF">GQE98_03075</name>
</gene>
<keyword evidence="1" id="KW-0472">Membrane</keyword>
<dbReference type="EMBL" id="WTUW01000001">
    <property type="protein sequence ID" value="MZR29610.1"/>
    <property type="molecule type" value="Genomic_DNA"/>
</dbReference>
<keyword evidence="2" id="KW-0732">Signal</keyword>
<evidence type="ECO:0000256" key="2">
    <source>
        <dbReference type="SAM" id="SignalP"/>
    </source>
</evidence>
<keyword evidence="1" id="KW-0812">Transmembrane</keyword>
<feature type="transmembrane region" description="Helical" evidence="1">
    <location>
        <begin position="173"/>
        <end position="192"/>
    </location>
</feature>
<protein>
    <recommendedName>
        <fullName evidence="5">VPLPA-CTERM protein sorting domain-containing protein</fullName>
    </recommendedName>
</protein>
<name>A0A6L8W5G2_9PROT</name>
<evidence type="ECO:0000313" key="3">
    <source>
        <dbReference type="EMBL" id="MZR29610.1"/>
    </source>
</evidence>
<keyword evidence="4" id="KW-1185">Reference proteome</keyword>
<keyword evidence="1" id="KW-1133">Transmembrane helix</keyword>
<comment type="caution">
    <text evidence="3">The sequence shown here is derived from an EMBL/GenBank/DDBJ whole genome shotgun (WGS) entry which is preliminary data.</text>
</comment>
<feature type="chain" id="PRO_5027033503" description="VPLPA-CTERM protein sorting domain-containing protein" evidence="2">
    <location>
        <begin position="25"/>
        <end position="203"/>
    </location>
</feature>
<evidence type="ECO:0008006" key="5">
    <source>
        <dbReference type="Google" id="ProtNLM"/>
    </source>
</evidence>